<geneLocation type="plasmid" evidence="1 2">
    <name>pPA05-1</name>
</geneLocation>
<evidence type="ECO:0000313" key="1">
    <source>
        <dbReference type="EMBL" id="ANU12327.1"/>
    </source>
</evidence>
<organism evidence="1 2">
    <name type="scientific">Planococcus antarcticus DSM 14505</name>
    <dbReference type="NCBI Taxonomy" id="1185653"/>
    <lineage>
        <taxon>Bacteria</taxon>
        <taxon>Bacillati</taxon>
        <taxon>Bacillota</taxon>
        <taxon>Bacilli</taxon>
        <taxon>Bacillales</taxon>
        <taxon>Caryophanaceae</taxon>
        <taxon>Planococcus</taxon>
    </lineage>
</organism>
<dbReference type="RefSeq" id="WP_065537435.1">
    <property type="nucleotide sequence ID" value="NZ_CP016535.2"/>
</dbReference>
<dbReference type="EMBL" id="CP016535">
    <property type="protein sequence ID" value="ANU12327.1"/>
    <property type="molecule type" value="Genomic_DNA"/>
</dbReference>
<sequence length="100" mass="11271">MKSMNVNQVPFSIQKLLVVTVAFLMVFSFAFSSVGQAQAIENDNERITNALEDTLAYENDAYIFDRERAIDNGLTVEEANILEESISENTDQVGVLIFRF</sequence>
<dbReference type="Proteomes" id="UP000092661">
    <property type="component" value="Plasmid pPA05-1"/>
</dbReference>
<evidence type="ECO:0000313" key="2">
    <source>
        <dbReference type="Proteomes" id="UP000092661"/>
    </source>
</evidence>
<protein>
    <submittedName>
        <fullName evidence="1">Uncharacterized protein</fullName>
    </submittedName>
</protein>
<keyword evidence="2" id="KW-1185">Reference proteome</keyword>
<name>A0ABN4RJX8_9BACL</name>
<reference evidence="1" key="1">
    <citation type="submission" date="2016-10" db="EMBL/GenBank/DDBJ databases">
        <authorList>
            <person name="See-Too W.S."/>
        </authorList>
    </citation>
    <scope>NUCLEOTIDE SEQUENCE</scope>
    <source>
        <strain evidence="1">DSM 14505</strain>
        <plasmid evidence="1">pPA05-1</plasmid>
    </source>
</reference>
<accession>A0ABN4RJX8</accession>
<keyword evidence="1" id="KW-0614">Plasmid</keyword>
<proteinExistence type="predicted"/>
<gene>
    <name evidence="1" type="ORF">BBH88_18680</name>
</gene>